<evidence type="ECO:0000256" key="1">
    <source>
        <dbReference type="SAM" id="SignalP"/>
    </source>
</evidence>
<dbReference type="SMART" id="SM00089">
    <property type="entry name" value="PKD"/>
    <property type="match status" value="1"/>
</dbReference>
<dbReference type="InterPro" id="IPR026341">
    <property type="entry name" value="T9SS_type_B"/>
</dbReference>
<gene>
    <name evidence="3" type="ORF">GCM10023093_06870</name>
</gene>
<evidence type="ECO:0000313" key="3">
    <source>
        <dbReference type="EMBL" id="GAA4461717.1"/>
    </source>
</evidence>
<name>A0ABP8N8C7_9BACT</name>
<evidence type="ECO:0000259" key="2">
    <source>
        <dbReference type="PROSITE" id="PS50093"/>
    </source>
</evidence>
<feature type="chain" id="PRO_5045477914" description="PKD domain-containing protein" evidence="1">
    <location>
        <begin position="23"/>
        <end position="646"/>
    </location>
</feature>
<dbReference type="Proteomes" id="UP001500067">
    <property type="component" value="Unassembled WGS sequence"/>
</dbReference>
<dbReference type="EMBL" id="BAABFA010000005">
    <property type="protein sequence ID" value="GAA4461717.1"/>
    <property type="molecule type" value="Genomic_DNA"/>
</dbReference>
<dbReference type="Pfam" id="PF18911">
    <property type="entry name" value="PKD_4"/>
    <property type="match status" value="1"/>
</dbReference>
<evidence type="ECO:0000313" key="4">
    <source>
        <dbReference type="Proteomes" id="UP001500067"/>
    </source>
</evidence>
<dbReference type="CDD" id="cd00146">
    <property type="entry name" value="PKD"/>
    <property type="match status" value="1"/>
</dbReference>
<feature type="domain" description="PKD" evidence="2">
    <location>
        <begin position="419"/>
        <end position="461"/>
    </location>
</feature>
<dbReference type="RefSeq" id="WP_345078572.1">
    <property type="nucleotide sequence ID" value="NZ_BAABFA010000005.1"/>
</dbReference>
<reference evidence="4" key="1">
    <citation type="journal article" date="2019" name="Int. J. Syst. Evol. Microbiol.">
        <title>The Global Catalogue of Microorganisms (GCM) 10K type strain sequencing project: providing services to taxonomists for standard genome sequencing and annotation.</title>
        <authorList>
            <consortium name="The Broad Institute Genomics Platform"/>
            <consortium name="The Broad Institute Genome Sequencing Center for Infectious Disease"/>
            <person name="Wu L."/>
            <person name="Ma J."/>
        </authorList>
    </citation>
    <scope>NUCLEOTIDE SEQUENCE [LARGE SCALE GENOMIC DNA]</scope>
    <source>
        <strain evidence="4">JCM 32105</strain>
    </source>
</reference>
<dbReference type="Pfam" id="PF13585">
    <property type="entry name" value="CHU_C"/>
    <property type="match status" value="1"/>
</dbReference>
<proteinExistence type="predicted"/>
<dbReference type="InterPro" id="IPR013783">
    <property type="entry name" value="Ig-like_fold"/>
</dbReference>
<comment type="caution">
    <text evidence="3">The sequence shown here is derived from an EMBL/GenBank/DDBJ whole genome shotgun (WGS) entry which is preliminary data.</text>
</comment>
<dbReference type="SUPFAM" id="SSF49299">
    <property type="entry name" value="PKD domain"/>
    <property type="match status" value="2"/>
</dbReference>
<protein>
    <recommendedName>
        <fullName evidence="2">PKD domain-containing protein</fullName>
    </recommendedName>
</protein>
<dbReference type="NCBIfam" id="TIGR04131">
    <property type="entry name" value="Bac_Flav_CTERM"/>
    <property type="match status" value="1"/>
</dbReference>
<dbReference type="InterPro" id="IPR022409">
    <property type="entry name" value="PKD/Chitinase_dom"/>
</dbReference>
<feature type="signal peptide" evidence="1">
    <location>
        <begin position="1"/>
        <end position="22"/>
    </location>
</feature>
<organism evidence="3 4">
    <name type="scientific">Nemorincola caseinilytica</name>
    <dbReference type="NCBI Taxonomy" id="2054315"/>
    <lineage>
        <taxon>Bacteria</taxon>
        <taxon>Pseudomonadati</taxon>
        <taxon>Bacteroidota</taxon>
        <taxon>Chitinophagia</taxon>
        <taxon>Chitinophagales</taxon>
        <taxon>Chitinophagaceae</taxon>
        <taxon>Nemorincola</taxon>
    </lineage>
</organism>
<dbReference type="PROSITE" id="PS50093">
    <property type="entry name" value="PKD"/>
    <property type="match status" value="1"/>
</dbReference>
<keyword evidence="1" id="KW-0732">Signal</keyword>
<sequence>MIKRVSAILLIALLVIASGSKASHIVGGDFTYRFMGDTMISGTWHKKYKVTLYIYQDCVTGVPDAIQQDNPAFFTVYENGGGLFRVDTNITYDPNPSSGGSITVPANFSNDCVKNVPQLCLLRKRFEKIYYLPQSTRGYVVVYQRCCRNSSIVNLIDPGDRGATYFCVIPPAMVNNSSAVFKNYPPQIICQNNPLYYDHSATDEDGDSLSYEFCPAEEGASGPDIKPKIASPPPFDTVAYFPPFTYKNAMPGYPYIQIDPRSGIISGTPNRVGRYLVTVCCTEWRHGVIVNVIKREFQFVVTDCSKVVIADMPQFSTAPNTYIVNCKDRKVHFVNTSQGGFAYKWYFGTENGASSTDFEPDFEYPDTGTYVVKLIVNPTSTCPDSISRLVKIYPVFHTNFEDTGTYCPGSGITFIDRTETTVKPIVSWSWSFGDGTFSTEQSPVHKFASGGTYNVVLAAENVKNCVDTTVRRVVIQQFTPYAGDDTIIVKGEYIQFDAKGGTLYQWTPSTNLSDVNISNPIGNYPDTGTFVYRLFVQSNYGCKGYDTMKVWVVPNASFVVPTAFSPNGDGLNDQFRPMAVGYRNMKYFRVFNRWGQEVYFGKSLETGWNGTYNGKPAELGVYFWEIRYVDRHGEDGFMKGDVTLIR</sequence>
<accession>A0ABP8N8C7</accession>
<dbReference type="Gene3D" id="2.60.40.10">
    <property type="entry name" value="Immunoglobulins"/>
    <property type="match status" value="2"/>
</dbReference>
<dbReference type="InterPro" id="IPR035986">
    <property type="entry name" value="PKD_dom_sf"/>
</dbReference>
<keyword evidence="4" id="KW-1185">Reference proteome</keyword>
<dbReference type="InterPro" id="IPR000601">
    <property type="entry name" value="PKD_dom"/>
</dbReference>